<comment type="similarity">
    <text evidence="1">Belongs to the peptidase C56 family.</text>
</comment>
<dbReference type="EMBL" id="JAODUO010000218">
    <property type="protein sequence ID" value="KAK2185908.1"/>
    <property type="molecule type" value="Genomic_DNA"/>
</dbReference>
<sequence>MALVGKRVGILLDMSYEYLEGLDALILPGGWSPDYLRRDKRMVALVRDTFNAGKVVASVCHGAWMLCSARVLTGKKLTCFHSIRDDVENAGGIYEDSPVVVDSNLITSRVPADLPQFCKAILEKLRS</sequence>
<dbReference type="InterPro" id="IPR006286">
    <property type="entry name" value="C56_PfpI-like"/>
</dbReference>
<dbReference type="PANTHER" id="PTHR42733:SF13">
    <property type="entry name" value="DJ-1_PFPI DOMAIN-CONTAINING PROTEIN"/>
    <property type="match status" value="1"/>
</dbReference>
<comment type="caution">
    <text evidence="3">The sequence shown here is derived from an EMBL/GenBank/DDBJ whole genome shotgun (WGS) entry which is preliminary data.</text>
</comment>
<dbReference type="Pfam" id="PF01965">
    <property type="entry name" value="DJ-1_PfpI"/>
    <property type="match status" value="1"/>
</dbReference>
<gene>
    <name evidence="3" type="ORF">NP493_217g01043</name>
</gene>
<dbReference type="PROSITE" id="PS51276">
    <property type="entry name" value="PEPTIDASE_C56_PFPI"/>
    <property type="match status" value="1"/>
</dbReference>
<name>A0AAD9P0H5_RIDPI</name>
<dbReference type="InterPro" id="IPR002818">
    <property type="entry name" value="DJ-1/PfpI"/>
</dbReference>
<dbReference type="AlphaFoldDB" id="A0AAD9P0H5"/>
<organism evidence="3 4">
    <name type="scientific">Ridgeia piscesae</name>
    <name type="common">Tubeworm</name>
    <dbReference type="NCBI Taxonomy" id="27915"/>
    <lineage>
        <taxon>Eukaryota</taxon>
        <taxon>Metazoa</taxon>
        <taxon>Spiralia</taxon>
        <taxon>Lophotrochozoa</taxon>
        <taxon>Annelida</taxon>
        <taxon>Polychaeta</taxon>
        <taxon>Sedentaria</taxon>
        <taxon>Canalipalpata</taxon>
        <taxon>Sabellida</taxon>
        <taxon>Siboglinidae</taxon>
        <taxon>Ridgeia</taxon>
    </lineage>
</organism>
<accession>A0AAD9P0H5</accession>
<keyword evidence="4" id="KW-1185">Reference proteome</keyword>
<evidence type="ECO:0000259" key="2">
    <source>
        <dbReference type="Pfam" id="PF01965"/>
    </source>
</evidence>
<evidence type="ECO:0000313" key="4">
    <source>
        <dbReference type="Proteomes" id="UP001209878"/>
    </source>
</evidence>
<dbReference type="Gene3D" id="3.40.50.880">
    <property type="match status" value="1"/>
</dbReference>
<dbReference type="Proteomes" id="UP001209878">
    <property type="component" value="Unassembled WGS sequence"/>
</dbReference>
<reference evidence="3" key="1">
    <citation type="journal article" date="2023" name="Mol. Biol. Evol.">
        <title>Third-Generation Sequencing Reveals the Adaptive Role of the Epigenome in Three Deep-Sea Polychaetes.</title>
        <authorList>
            <person name="Perez M."/>
            <person name="Aroh O."/>
            <person name="Sun Y."/>
            <person name="Lan Y."/>
            <person name="Juniper S.K."/>
            <person name="Young C.R."/>
            <person name="Angers B."/>
            <person name="Qian P.Y."/>
        </authorList>
    </citation>
    <scope>NUCLEOTIDE SEQUENCE</scope>
    <source>
        <strain evidence="3">R07B-5</strain>
    </source>
</reference>
<dbReference type="PANTHER" id="PTHR42733">
    <property type="entry name" value="DJ-1 PROTEIN"/>
    <property type="match status" value="1"/>
</dbReference>
<protein>
    <recommendedName>
        <fullName evidence="2">DJ-1/PfpI domain-containing protein</fullName>
    </recommendedName>
</protein>
<dbReference type="SUPFAM" id="SSF52317">
    <property type="entry name" value="Class I glutamine amidotransferase-like"/>
    <property type="match status" value="1"/>
</dbReference>
<feature type="domain" description="DJ-1/PfpI" evidence="2">
    <location>
        <begin position="11"/>
        <end position="123"/>
    </location>
</feature>
<dbReference type="InterPro" id="IPR029062">
    <property type="entry name" value="Class_I_gatase-like"/>
</dbReference>
<evidence type="ECO:0000313" key="3">
    <source>
        <dbReference type="EMBL" id="KAK2185908.1"/>
    </source>
</evidence>
<proteinExistence type="inferred from homology"/>
<evidence type="ECO:0000256" key="1">
    <source>
        <dbReference type="ARBA" id="ARBA00008542"/>
    </source>
</evidence>